<protein>
    <submittedName>
        <fullName evidence="1">DDENN domain protein</fullName>
    </submittedName>
</protein>
<name>A0AAD4NIW3_9BILA</name>
<keyword evidence="2" id="KW-1185">Reference proteome</keyword>
<reference evidence="1" key="1">
    <citation type="submission" date="2022-01" db="EMBL/GenBank/DDBJ databases">
        <title>Genome Sequence Resource for Two Populations of Ditylenchus destructor, the Migratory Endoparasitic Phytonematode.</title>
        <authorList>
            <person name="Zhang H."/>
            <person name="Lin R."/>
            <person name="Xie B."/>
        </authorList>
    </citation>
    <scope>NUCLEOTIDE SEQUENCE</scope>
    <source>
        <strain evidence="1">BazhouSP</strain>
    </source>
</reference>
<gene>
    <name evidence="1" type="ORF">DdX_03257</name>
</gene>
<organism evidence="1 2">
    <name type="scientific">Ditylenchus destructor</name>
    <dbReference type="NCBI Taxonomy" id="166010"/>
    <lineage>
        <taxon>Eukaryota</taxon>
        <taxon>Metazoa</taxon>
        <taxon>Ecdysozoa</taxon>
        <taxon>Nematoda</taxon>
        <taxon>Chromadorea</taxon>
        <taxon>Rhabditida</taxon>
        <taxon>Tylenchina</taxon>
        <taxon>Tylenchomorpha</taxon>
        <taxon>Sphaerularioidea</taxon>
        <taxon>Anguinidae</taxon>
        <taxon>Anguininae</taxon>
        <taxon>Ditylenchus</taxon>
    </lineage>
</organism>
<evidence type="ECO:0000313" key="1">
    <source>
        <dbReference type="EMBL" id="KAI1726535.1"/>
    </source>
</evidence>
<evidence type="ECO:0000313" key="2">
    <source>
        <dbReference type="Proteomes" id="UP001201812"/>
    </source>
</evidence>
<sequence>MNRSVRLWQHIVDNLQTNNLFVILKYLINEHREKKETAVGLKTHFSIYRDILFVALEQFNRSVDREQFDRQYYQELKHLPPRILPLLSSEDLAPKPLIVACRRIFIPLDIR</sequence>
<dbReference type="EMBL" id="JAKKPZ010000002">
    <property type="protein sequence ID" value="KAI1726535.1"/>
    <property type="molecule type" value="Genomic_DNA"/>
</dbReference>
<dbReference type="Proteomes" id="UP001201812">
    <property type="component" value="Unassembled WGS sequence"/>
</dbReference>
<dbReference type="AlphaFoldDB" id="A0AAD4NIW3"/>
<proteinExistence type="predicted"/>
<accession>A0AAD4NIW3</accession>
<comment type="caution">
    <text evidence="1">The sequence shown here is derived from an EMBL/GenBank/DDBJ whole genome shotgun (WGS) entry which is preliminary data.</text>
</comment>